<evidence type="ECO:0000256" key="6">
    <source>
        <dbReference type="ARBA" id="ARBA00022670"/>
    </source>
</evidence>
<evidence type="ECO:0000256" key="1">
    <source>
        <dbReference type="ARBA" id="ARBA00004498"/>
    </source>
</evidence>
<feature type="binding site" evidence="21">
    <location>
        <position position="172"/>
    </location>
    <ligand>
        <name>Zn(2+)</name>
        <dbReference type="ChEBI" id="CHEBI:29105"/>
        <label>1</label>
    </ligand>
</feature>
<evidence type="ECO:0000256" key="10">
    <source>
        <dbReference type="ARBA" id="ARBA00022801"/>
    </source>
</evidence>
<evidence type="ECO:0000259" key="27">
    <source>
        <dbReference type="SMART" id="SM00235"/>
    </source>
</evidence>
<feature type="domain" description="Peptidase metallopeptidase" evidence="27">
    <location>
        <begin position="109"/>
        <end position="268"/>
    </location>
</feature>
<accession>A0A6B0S4C0</accession>
<comment type="cofactor">
    <cofactor evidence="21">
        <name>Zn(2+)</name>
        <dbReference type="ChEBI" id="CHEBI:29105"/>
    </cofactor>
    <text evidence="21">Binds 2 Zn(2+) ions per subunit.</text>
</comment>
<feature type="binding site" evidence="21">
    <location>
        <position position="198"/>
    </location>
    <ligand>
        <name>Ca(2+)</name>
        <dbReference type="ChEBI" id="CHEBI:29108"/>
        <label>2</label>
    </ligand>
</feature>
<dbReference type="InterPro" id="IPR033739">
    <property type="entry name" value="M10A_MMP"/>
</dbReference>
<dbReference type="InterPro" id="IPR006026">
    <property type="entry name" value="Peptidase_Metallo"/>
</dbReference>
<dbReference type="PROSITE" id="PS51642">
    <property type="entry name" value="HEMOPEXIN_2"/>
    <property type="match status" value="3"/>
</dbReference>
<feature type="binding site" description="in inhibited form" evidence="21">
    <location>
        <position position="96"/>
    </location>
    <ligand>
        <name>Zn(2+)</name>
        <dbReference type="ChEBI" id="CHEBI:29105"/>
        <label>2</label>
        <note>catalytic</note>
    </ligand>
</feature>
<evidence type="ECO:0000256" key="13">
    <source>
        <dbReference type="ARBA" id="ARBA00023049"/>
    </source>
</evidence>
<feature type="binding site" evidence="21">
    <location>
        <position position="162"/>
    </location>
    <ligand>
        <name>Ca(2+)</name>
        <dbReference type="ChEBI" id="CHEBI:29108"/>
        <label>2</label>
    </ligand>
</feature>
<feature type="compositionally biased region" description="Basic and acidic residues" evidence="25">
    <location>
        <begin position="522"/>
        <end position="549"/>
    </location>
</feature>
<dbReference type="SUPFAM" id="SSF50923">
    <property type="entry name" value="Hemopexin-like domain"/>
    <property type="match status" value="1"/>
</dbReference>
<evidence type="ECO:0000256" key="22">
    <source>
        <dbReference type="PIRSR" id="PIRSR621190-4"/>
    </source>
</evidence>
<feature type="binding site" evidence="21">
    <location>
        <position position="291"/>
    </location>
    <ligand>
        <name>Ca(2+)</name>
        <dbReference type="ChEBI" id="CHEBI:29108"/>
        <label>4</label>
    </ligand>
</feature>
<dbReference type="CDD" id="cd00094">
    <property type="entry name" value="HX"/>
    <property type="match status" value="1"/>
</dbReference>
<dbReference type="EMBL" id="VBQZ03000170">
    <property type="protein sequence ID" value="MXQ96702.1"/>
    <property type="molecule type" value="Genomic_DNA"/>
</dbReference>
<feature type="signal peptide" evidence="26">
    <location>
        <begin position="1"/>
        <end position="19"/>
    </location>
</feature>
<evidence type="ECO:0000256" key="3">
    <source>
        <dbReference type="ARBA" id="ARBA00018037"/>
    </source>
</evidence>
<evidence type="ECO:0000256" key="4">
    <source>
        <dbReference type="ARBA" id="ARBA00022525"/>
    </source>
</evidence>
<feature type="binding site" evidence="21">
    <location>
        <position position="202"/>
    </location>
    <ligand>
        <name>Ca(2+)</name>
        <dbReference type="ChEBI" id="CHEBI:29108"/>
        <label>3</label>
    </ligand>
</feature>
<feature type="active site" evidence="20">
    <location>
        <position position="223"/>
    </location>
</feature>
<feature type="binding site" evidence="21">
    <location>
        <position position="194"/>
    </location>
    <ligand>
        <name>Ca(2+)</name>
        <dbReference type="ChEBI" id="CHEBI:29108"/>
        <label>2</label>
    </ligand>
</feature>
<keyword evidence="11 21" id="KW-0862">Zinc</keyword>
<feature type="binding site" evidence="21">
    <location>
        <position position="226"/>
    </location>
    <ligand>
        <name>Zn(2+)</name>
        <dbReference type="ChEBI" id="CHEBI:29105"/>
        <label>2</label>
        <note>catalytic</note>
    </ligand>
</feature>
<dbReference type="GO" id="GO:0008270">
    <property type="term" value="F:zinc ion binding"/>
    <property type="evidence" value="ECO:0007669"/>
    <property type="project" value="InterPro"/>
</dbReference>
<dbReference type="FunFam" id="2.110.10.10:FF:000002">
    <property type="entry name" value="Matrix metallopeptidase 3"/>
    <property type="match status" value="1"/>
</dbReference>
<feature type="region of interest" description="Disordered" evidence="25">
    <location>
        <begin position="464"/>
        <end position="610"/>
    </location>
</feature>
<evidence type="ECO:0000313" key="28">
    <source>
        <dbReference type="EMBL" id="MXQ96702.1"/>
    </source>
</evidence>
<feature type="binding site" evidence="21">
    <location>
        <position position="182"/>
    </location>
    <ligand>
        <name>Ca(2+)</name>
        <dbReference type="ChEBI" id="CHEBI:29108"/>
        <label>3</label>
    </ligand>
</feature>
<dbReference type="PANTHER" id="PTHR10201">
    <property type="entry name" value="MATRIX METALLOPROTEINASE"/>
    <property type="match status" value="1"/>
</dbReference>
<comment type="subcellular location">
    <subcellularLocation>
        <location evidence="1">Secreted</location>
        <location evidence="1">Extracellular space</location>
        <location evidence="1">Extracellular matrix</location>
    </subcellularLocation>
</comment>
<feature type="modified residue" description="Phosphotyrosine; by PKDCC" evidence="22">
    <location>
        <position position="366"/>
    </location>
</feature>
<evidence type="ECO:0000256" key="16">
    <source>
        <dbReference type="ARBA" id="ARBA00023157"/>
    </source>
</evidence>
<comment type="cofactor">
    <cofactor evidence="21">
        <name>Ca(2+)</name>
        <dbReference type="ChEBI" id="CHEBI:29108"/>
    </cofactor>
    <text evidence="21">Can bind about 5 Ca(2+) ions per subunit.</text>
</comment>
<dbReference type="PROSITE" id="PS51257">
    <property type="entry name" value="PROKAR_LIPOPROTEIN"/>
    <property type="match status" value="1"/>
</dbReference>
<feature type="binding site" evidence="21">
    <location>
        <position position="179"/>
    </location>
    <ligand>
        <name>Ca(2+)</name>
        <dbReference type="ChEBI" id="CHEBI:29108"/>
        <label>3</label>
    </ligand>
</feature>
<evidence type="ECO:0000256" key="15">
    <source>
        <dbReference type="ARBA" id="ARBA00023145"/>
    </source>
</evidence>
<evidence type="ECO:0000256" key="9">
    <source>
        <dbReference type="ARBA" id="ARBA00022737"/>
    </source>
</evidence>
<evidence type="ECO:0000256" key="11">
    <source>
        <dbReference type="ARBA" id="ARBA00022833"/>
    </source>
</evidence>
<dbReference type="Pfam" id="PF00413">
    <property type="entry name" value="Peptidase_M10"/>
    <property type="match status" value="1"/>
</dbReference>
<evidence type="ECO:0000256" key="26">
    <source>
        <dbReference type="SAM" id="SignalP"/>
    </source>
</evidence>
<evidence type="ECO:0000256" key="14">
    <source>
        <dbReference type="ARBA" id="ARBA00023105"/>
    </source>
</evidence>
<evidence type="ECO:0000256" key="12">
    <source>
        <dbReference type="ARBA" id="ARBA00022837"/>
    </source>
</evidence>
<feature type="compositionally biased region" description="Basic and acidic residues" evidence="25">
    <location>
        <begin position="575"/>
        <end position="590"/>
    </location>
</feature>
<feature type="binding site" evidence="21">
    <location>
        <position position="205"/>
    </location>
    <ligand>
        <name>Ca(2+)</name>
        <dbReference type="ChEBI" id="CHEBI:29108"/>
        <label>1</label>
    </ligand>
</feature>
<evidence type="ECO:0000256" key="25">
    <source>
        <dbReference type="SAM" id="MobiDB-lite"/>
    </source>
</evidence>
<feature type="binding site" evidence="21">
    <location>
        <position position="180"/>
    </location>
    <ligand>
        <name>Ca(2+)</name>
        <dbReference type="ChEBI" id="CHEBI:29108"/>
        <label>3</label>
    </ligand>
</feature>
<evidence type="ECO:0000256" key="18">
    <source>
        <dbReference type="ARBA" id="ARBA00024705"/>
    </source>
</evidence>
<feature type="binding site" evidence="21">
    <location>
        <position position="187"/>
    </location>
    <ligand>
        <name>Zn(2+)</name>
        <dbReference type="ChEBI" id="CHEBI:29105"/>
        <label>1</label>
    </ligand>
</feature>
<keyword evidence="14" id="KW-0177">Collagen degradation</keyword>
<dbReference type="Gene3D" id="3.40.390.10">
    <property type="entry name" value="Collagenase (Catalytic Domain)"/>
    <property type="match status" value="1"/>
</dbReference>
<feature type="binding site" evidence="21">
    <location>
        <position position="222"/>
    </location>
    <ligand>
        <name>Zn(2+)</name>
        <dbReference type="ChEBI" id="CHEBI:29105"/>
        <label>2</label>
        <note>catalytic</note>
    </ligand>
</feature>
<dbReference type="Proteomes" id="UP000322234">
    <property type="component" value="Unassembled WGS sequence"/>
</dbReference>
<dbReference type="PROSITE" id="PS00546">
    <property type="entry name" value="CYSTEINE_SWITCH"/>
    <property type="match status" value="1"/>
</dbReference>
<feature type="binding site" evidence="21">
    <location>
        <position position="383"/>
    </location>
    <ligand>
        <name>Ca(2+)</name>
        <dbReference type="ChEBI" id="CHEBI:29108"/>
        <label>4</label>
    </ligand>
</feature>
<feature type="binding site" evidence="21">
    <location>
        <position position="203"/>
    </location>
    <ligand>
        <name>Ca(2+)</name>
        <dbReference type="ChEBI" id="CHEBI:29108"/>
        <label>1</label>
    </ligand>
</feature>
<feature type="binding site" evidence="21">
    <location>
        <position position="293"/>
    </location>
    <ligand>
        <name>Ca(2+)</name>
        <dbReference type="ChEBI" id="CHEBI:29108"/>
        <label>5</label>
    </ligand>
</feature>
<evidence type="ECO:0000313" key="29">
    <source>
        <dbReference type="Proteomes" id="UP000322234"/>
    </source>
</evidence>
<feature type="repeat" description="Hemopexin" evidence="24">
    <location>
        <begin position="331"/>
        <end position="377"/>
    </location>
</feature>
<keyword evidence="17" id="KW-0325">Glycoprotein</keyword>
<feature type="binding site" evidence="21">
    <location>
        <position position="432"/>
    </location>
    <ligand>
        <name>Ca(2+)</name>
        <dbReference type="ChEBI" id="CHEBI:29108"/>
        <label>4</label>
    </ligand>
</feature>
<dbReference type="AlphaFoldDB" id="A0A6B0S4C0"/>
<feature type="region of interest" description="Disordered" evidence="25">
    <location>
        <begin position="264"/>
        <end position="283"/>
    </location>
</feature>
<feature type="binding site" evidence="21">
    <location>
        <position position="205"/>
    </location>
    <ligand>
        <name>Ca(2+)</name>
        <dbReference type="ChEBI" id="CHEBI:29108"/>
        <label>3</label>
    </ligand>
</feature>
<dbReference type="SUPFAM" id="SSF55486">
    <property type="entry name" value="Metalloproteases ('zincins'), catalytic domain"/>
    <property type="match status" value="1"/>
</dbReference>
<dbReference type="GO" id="GO:0005615">
    <property type="term" value="C:extracellular space"/>
    <property type="evidence" value="ECO:0007669"/>
    <property type="project" value="TreeGrafter"/>
</dbReference>
<feature type="repeat" description="Hemopexin" evidence="24">
    <location>
        <begin position="281"/>
        <end position="330"/>
    </location>
</feature>
<keyword evidence="10" id="KW-0378">Hydrolase</keyword>
<keyword evidence="29" id="KW-1185">Reference proteome</keyword>
<organism evidence="28 29">
    <name type="scientific">Bos mutus</name>
    <name type="common">wild yak</name>
    <dbReference type="NCBI Taxonomy" id="72004"/>
    <lineage>
        <taxon>Eukaryota</taxon>
        <taxon>Metazoa</taxon>
        <taxon>Chordata</taxon>
        <taxon>Craniata</taxon>
        <taxon>Vertebrata</taxon>
        <taxon>Euteleostomi</taxon>
        <taxon>Mammalia</taxon>
        <taxon>Eutheria</taxon>
        <taxon>Laurasiatheria</taxon>
        <taxon>Artiodactyla</taxon>
        <taxon>Ruminantia</taxon>
        <taxon>Pecora</taxon>
        <taxon>Bovidae</taxon>
        <taxon>Bovinae</taxon>
        <taxon>Bos</taxon>
    </lineage>
</organism>
<comment type="similarity">
    <text evidence="2">Belongs to the peptidase M10A family.</text>
</comment>
<proteinExistence type="inferred from homology"/>
<dbReference type="PANTHER" id="PTHR10201:SF165">
    <property type="entry name" value="COLLAGENASE 3"/>
    <property type="match status" value="1"/>
</dbReference>
<feature type="binding site" evidence="21">
    <location>
        <position position="196"/>
    </location>
    <ligand>
        <name>Ca(2+)</name>
        <dbReference type="ChEBI" id="CHEBI:29108"/>
        <label>2</label>
    </ligand>
</feature>
<evidence type="ECO:0000256" key="7">
    <source>
        <dbReference type="ARBA" id="ARBA00022723"/>
    </source>
</evidence>
<name>A0A6B0S4C0_9CETA</name>
<dbReference type="GO" id="GO:0004222">
    <property type="term" value="F:metalloendopeptidase activity"/>
    <property type="evidence" value="ECO:0007669"/>
    <property type="project" value="InterPro"/>
</dbReference>
<dbReference type="SUPFAM" id="SSF47090">
    <property type="entry name" value="PGBD-like"/>
    <property type="match status" value="1"/>
</dbReference>
<feature type="binding site" evidence="21">
    <location>
        <position position="240"/>
    </location>
    <ligand>
        <name>Zn(2+)</name>
        <dbReference type="ChEBI" id="CHEBI:29105"/>
        <label>2</label>
        <note>catalytic</note>
    </ligand>
</feature>
<dbReference type="GO" id="GO:0030198">
    <property type="term" value="P:extracellular matrix organization"/>
    <property type="evidence" value="ECO:0007669"/>
    <property type="project" value="TreeGrafter"/>
</dbReference>
<sequence length="610" mass="68015">MRPRVLAGFLFFSWTACWSLPLPSDGDSEDLSEEDFQFAESYLKSYYYPQNPAGILKKTAASSVIDRLREMQSFFGLEVTGRLDDNTLDIMKKPRCGVPDVGEYNVFPRTLKWSKMNLTYRIVNYTPDLTHSEVEKAFRKAFKVWSDVTPLNFTRIHNGTADIMISFGTKEHGDFYPFDGPSGLLAHAFPPGPNYGGDAHFDDDETWTSSSKGYNLFLVAAHEFGHSLGLDHSKDPGALMFPIYTYTGKSHFMLPDDDVQGIQSLYGPGDEDPYSKHPKTPDKCDPSLSLDAITSLRGETLIFKDRFFWRLHPQQVEAELFLTKSFWPELPNRIDAAYEHPSHDLIFIFRGRKFWALSGYDILEDYPKKISELGFPKHVKKISAALHFEDSGKTLFFSENQVWSYDDTNHVMDKDYPRLIEEVFPGIGDKVDAVYQKNETVCRPLHVLGEAFLSEVIICAHSDRSCGPQKPDDGAEEAIGAHSDTQKPDDGGEEAICAHSDRSCGPQKPDDGSEEAIGAHSDTQKPDDGGEEEICAHSDRSRGPQKPDDGSEEAIWAHSDTQKPDDGGEEAICAHSDRSRGPQKLDDGGEKTPPGIGSEAAVSRGDTQSS</sequence>
<dbReference type="Pfam" id="PF01471">
    <property type="entry name" value="PG_binding_1"/>
    <property type="match status" value="1"/>
</dbReference>
<dbReference type="InterPro" id="IPR018486">
    <property type="entry name" value="Hemopexin_CS"/>
</dbReference>
<dbReference type="InterPro" id="IPR036375">
    <property type="entry name" value="Hemopexin-like_dom_sf"/>
</dbReference>
<feature type="binding site" evidence="21">
    <location>
        <position position="434"/>
    </location>
    <ligand>
        <name>Ca(2+)</name>
        <dbReference type="ChEBI" id="CHEBI:29108"/>
        <label>5</label>
    </ligand>
</feature>
<evidence type="ECO:0000256" key="17">
    <source>
        <dbReference type="ARBA" id="ARBA00023180"/>
    </source>
</evidence>
<keyword evidence="9" id="KW-0677">Repeat</keyword>
<dbReference type="GO" id="GO:0031012">
    <property type="term" value="C:extracellular matrix"/>
    <property type="evidence" value="ECO:0007669"/>
    <property type="project" value="InterPro"/>
</dbReference>
<dbReference type="InterPro" id="IPR000585">
    <property type="entry name" value="Hemopexin-like_dom"/>
</dbReference>
<evidence type="ECO:0000256" key="19">
    <source>
        <dbReference type="ARBA" id="ARBA00031807"/>
    </source>
</evidence>
<evidence type="ECO:0000256" key="21">
    <source>
        <dbReference type="PIRSR" id="PIRSR621190-2"/>
    </source>
</evidence>
<keyword evidence="8 26" id="KW-0732">Signal</keyword>
<dbReference type="InterPro" id="IPR001818">
    <property type="entry name" value="Pept_M10_metallopeptidase"/>
</dbReference>
<keyword evidence="5" id="KW-0272">Extracellular matrix</keyword>
<dbReference type="InterPro" id="IPR021158">
    <property type="entry name" value="Pept_M10A_Zn_BS"/>
</dbReference>
<keyword evidence="6" id="KW-0645">Protease</keyword>
<dbReference type="InterPro" id="IPR024079">
    <property type="entry name" value="MetalloPept_cat_dom_sf"/>
</dbReference>
<feature type="binding site" evidence="21">
    <location>
        <position position="128"/>
    </location>
    <ligand>
        <name>Ca(2+)</name>
        <dbReference type="ChEBI" id="CHEBI:29108"/>
        <label>1</label>
    </ligand>
</feature>
<evidence type="ECO:0000256" key="5">
    <source>
        <dbReference type="ARBA" id="ARBA00022530"/>
    </source>
</evidence>
<dbReference type="Gene3D" id="2.110.10.10">
    <property type="entry name" value="Hemopexin-like domain"/>
    <property type="match status" value="1"/>
</dbReference>
<keyword evidence="12 21" id="KW-0106">Calcium</keyword>
<evidence type="ECO:0000256" key="23">
    <source>
        <dbReference type="PIRSR" id="PIRSR621190-5"/>
    </source>
</evidence>
<dbReference type="InterPro" id="IPR018487">
    <property type="entry name" value="Hemopexin-like_repeat"/>
</dbReference>
<feature type="binding site" evidence="21">
    <location>
        <position position="200"/>
    </location>
    <ligand>
        <name>Zn(2+)</name>
        <dbReference type="ChEBI" id="CHEBI:29105"/>
        <label>1</label>
    </ligand>
</feature>
<dbReference type="InterPro" id="IPR036365">
    <property type="entry name" value="PGBD-like_sf"/>
</dbReference>
<dbReference type="Pfam" id="PF00045">
    <property type="entry name" value="Hemopexin"/>
    <property type="match status" value="3"/>
</dbReference>
<feature type="binding site" evidence="21">
    <location>
        <position position="232"/>
    </location>
    <ligand>
        <name>Zn(2+)</name>
        <dbReference type="ChEBI" id="CHEBI:29105"/>
        <label>2</label>
        <note>catalytic</note>
    </ligand>
</feature>
<keyword evidence="15" id="KW-0865">Zymogen</keyword>
<feature type="binding site" evidence="21">
    <location>
        <position position="174"/>
    </location>
    <ligand>
        <name>Zn(2+)</name>
        <dbReference type="ChEBI" id="CHEBI:29105"/>
        <label>1</label>
    </ligand>
</feature>
<feature type="binding site" evidence="21">
    <location>
        <position position="184"/>
    </location>
    <ligand>
        <name>Ca(2+)</name>
        <dbReference type="ChEBI" id="CHEBI:29108"/>
        <label>3</label>
    </ligand>
</feature>
<dbReference type="SMART" id="SM00235">
    <property type="entry name" value="ZnMc"/>
    <property type="match status" value="1"/>
</dbReference>
<feature type="chain" id="PRO_5025504520" description="Collagenase 3" evidence="26">
    <location>
        <begin position="20"/>
        <end position="610"/>
    </location>
</feature>
<dbReference type="PROSITE" id="PS00024">
    <property type="entry name" value="HEMOPEXIN"/>
    <property type="match status" value="1"/>
</dbReference>
<feature type="compositionally biased region" description="Basic and acidic residues" evidence="25">
    <location>
        <begin position="273"/>
        <end position="283"/>
    </location>
</feature>
<dbReference type="PRINTS" id="PR00138">
    <property type="entry name" value="MATRIXIN"/>
</dbReference>
<evidence type="ECO:0000256" key="2">
    <source>
        <dbReference type="ARBA" id="ARBA00010370"/>
    </source>
</evidence>
<comment type="function">
    <text evidence="18">Plays a role in the degradation of extracellular matrix proteins including fibrillar collagen, fibronectin, TNC and ACAN. Cleaves triple helical collagens, including type I, type II and type III collagen, but has the highest activity with soluble type II collagen. Can also degrade collagen type IV, type XIV and type X. May also function by activating or degrading key regulatory proteins, such as TGFB1 and CCN2. Plays a role in wound healing, tissue remodeling, cartilage degradation, bone development, bone mineralization and ossification. Required for normal embryonic bone development and ossification. Plays a role in the healing of bone fractures via endochondral ossification. Plays a role in wound healing, probably by a mechanism that involves proteolytic activation of TGFB1 and degradation of CCN2. Plays a role in keratinocyte migration during wound healing. May play a role in cell migration and in tumor cell invasion.</text>
</comment>
<comment type="caution">
    <text evidence="28">The sequence shown here is derived from an EMBL/GenBank/DDBJ whole genome shotgun (WGS) entry which is preliminary data.</text>
</comment>
<protein>
    <recommendedName>
        <fullName evidence="3">Collagenase 3</fullName>
    </recommendedName>
    <alternativeName>
        <fullName evidence="19">Matrix metalloproteinase-13</fullName>
    </alternativeName>
</protein>
<dbReference type="GO" id="GO:0030574">
    <property type="term" value="P:collagen catabolic process"/>
    <property type="evidence" value="ECO:0007669"/>
    <property type="project" value="UniProtKB-KW"/>
</dbReference>
<dbReference type="InterPro" id="IPR002477">
    <property type="entry name" value="Peptidoglycan-bd-like"/>
</dbReference>
<dbReference type="InterPro" id="IPR021190">
    <property type="entry name" value="Pept_M10A"/>
</dbReference>
<keyword evidence="7 21" id="KW-0479">Metal-binding</keyword>
<gene>
    <name evidence="28" type="ORF">E5288_WYG013253</name>
</gene>
<dbReference type="CDD" id="cd04278">
    <property type="entry name" value="ZnMc_MMP"/>
    <property type="match status" value="1"/>
</dbReference>
<evidence type="ECO:0000256" key="24">
    <source>
        <dbReference type="PROSITE-ProRule" id="PRU01011"/>
    </source>
</evidence>
<feature type="binding site" evidence="21">
    <location>
        <position position="335"/>
    </location>
    <ligand>
        <name>Ca(2+)</name>
        <dbReference type="ChEBI" id="CHEBI:29108"/>
        <label>4</label>
    </ligand>
</feature>
<evidence type="ECO:0000256" key="20">
    <source>
        <dbReference type="PIRSR" id="PIRSR621190-1"/>
    </source>
</evidence>
<feature type="binding site" evidence="21">
    <location>
        <position position="337"/>
    </location>
    <ligand>
        <name>Ca(2+)</name>
        <dbReference type="ChEBI" id="CHEBI:29108"/>
        <label>5</label>
    </ligand>
</feature>
<dbReference type="GO" id="GO:0006508">
    <property type="term" value="P:proteolysis"/>
    <property type="evidence" value="ECO:0007669"/>
    <property type="project" value="UniProtKB-KW"/>
</dbReference>
<feature type="binding site" evidence="21">
    <location>
        <position position="385"/>
    </location>
    <ligand>
        <name>Ca(2+)</name>
        <dbReference type="ChEBI" id="CHEBI:29108"/>
        <label>5</label>
    </ligand>
</feature>
<dbReference type="SMART" id="SM00120">
    <property type="entry name" value="HX"/>
    <property type="match status" value="3"/>
</dbReference>
<keyword evidence="4" id="KW-0964">Secreted</keyword>
<dbReference type="FunFam" id="3.40.390.10:FF:000007">
    <property type="entry name" value="Collagenase 3"/>
    <property type="match status" value="1"/>
</dbReference>
<feature type="repeat" description="Hemopexin" evidence="24">
    <location>
        <begin position="379"/>
        <end position="427"/>
    </location>
</feature>
<reference evidence="28" key="1">
    <citation type="submission" date="2019-10" db="EMBL/GenBank/DDBJ databases">
        <title>The sequence and de novo assembly of the wild yak genome.</title>
        <authorList>
            <person name="Liu Y."/>
        </authorList>
    </citation>
    <scope>NUCLEOTIDE SEQUENCE [LARGE SCALE GENOMIC DNA]</scope>
    <source>
        <strain evidence="28">WY2019</strain>
    </source>
</reference>
<feature type="short sequence motif" description="Cysteine switch" evidence="23">
    <location>
        <begin position="94"/>
        <end position="101"/>
    </location>
</feature>
<keyword evidence="13" id="KW-0482">Metalloprotease</keyword>
<keyword evidence="16" id="KW-1015">Disulfide bond</keyword>
<evidence type="ECO:0000256" key="8">
    <source>
        <dbReference type="ARBA" id="ARBA00022729"/>
    </source>
</evidence>